<reference evidence="5" key="1">
    <citation type="submission" date="2012-11" db="EMBL/GenBank/DDBJ databases">
        <authorList>
            <person name="Singh A."/>
            <person name="Pinnaka A.K."/>
            <person name="Vaidya B."/>
        </authorList>
    </citation>
    <scope>NUCLEOTIDE SEQUENCE [LARGE SCALE GENOMIC DNA]</scope>
    <source>
        <strain evidence="5">AK23</strain>
    </source>
</reference>
<dbReference type="InterPro" id="IPR018951">
    <property type="entry name" value="Fumarase_C_C"/>
</dbReference>
<dbReference type="InterPro" id="IPR022761">
    <property type="entry name" value="Fumarate_lyase_N"/>
</dbReference>
<dbReference type="PATRIC" id="fig|1229521.3.peg.3636"/>
<sequence>MSGLAEIELEALQPGSSIMPGKVNPVIPEAATMVAAQVIGHDASITLAGQSGNFELNVMLPLVASNLLQSIELLTNIAYALADKAIATFKVNEANIVASLSRNPILVTALNPVIGYLKAAEIAKRAYQEQRPVLEVALEMTDLSESELMSLLDPIKLTSNRLSP</sequence>
<keyword evidence="1 4" id="KW-0456">Lyase</keyword>
<dbReference type="GO" id="GO:0006531">
    <property type="term" value="P:aspartate metabolic process"/>
    <property type="evidence" value="ECO:0007669"/>
    <property type="project" value="TreeGrafter"/>
</dbReference>
<name>W9UXK3_9GAMM</name>
<dbReference type="Gene3D" id="1.10.40.30">
    <property type="entry name" value="Fumarase/aspartase (C-terminal domain)"/>
    <property type="match status" value="1"/>
</dbReference>
<keyword evidence="5" id="KW-1185">Reference proteome</keyword>
<comment type="caution">
    <text evidence="4">The sequence shown here is derived from an EMBL/GenBank/DDBJ whole genome shotgun (WGS) entry which is preliminary data.</text>
</comment>
<reference evidence="4 5" key="2">
    <citation type="journal article" date="2015" name="Syst. Appl. Microbiol.">
        <title>Nitrincola nitratireducens sp. nov. isolated from a haloalkaline crater lake.</title>
        <authorList>
            <person name="Singh A."/>
            <person name="Vaidya B."/>
            <person name="Tanuku N.R."/>
            <person name="Pinnaka A.K."/>
        </authorList>
    </citation>
    <scope>NUCLEOTIDE SEQUENCE [LARGE SCALE GENOMIC DNA]</scope>
    <source>
        <strain evidence="4 5">AK23</strain>
    </source>
</reference>
<evidence type="ECO:0000259" key="2">
    <source>
        <dbReference type="Pfam" id="PF00206"/>
    </source>
</evidence>
<dbReference type="GO" id="GO:0004333">
    <property type="term" value="F:fumarate hydratase activity"/>
    <property type="evidence" value="ECO:0007669"/>
    <property type="project" value="UniProtKB-EC"/>
</dbReference>
<dbReference type="InterPro" id="IPR008948">
    <property type="entry name" value="L-Aspartase-like"/>
</dbReference>
<dbReference type="PROSITE" id="PS00163">
    <property type="entry name" value="FUMARATE_LYASES"/>
    <property type="match status" value="1"/>
</dbReference>
<feature type="domain" description="Fumarase C C-terminal" evidence="3">
    <location>
        <begin position="106"/>
        <end position="158"/>
    </location>
</feature>
<dbReference type="GO" id="GO:0008797">
    <property type="term" value="F:aspartate ammonia-lyase activity"/>
    <property type="evidence" value="ECO:0007669"/>
    <property type="project" value="TreeGrafter"/>
</dbReference>
<dbReference type="AlphaFoldDB" id="W9UXK3"/>
<proteinExistence type="predicted"/>
<dbReference type="EMBL" id="AONB01000024">
    <property type="protein sequence ID" value="EXJ09446.1"/>
    <property type="molecule type" value="Genomic_DNA"/>
</dbReference>
<protein>
    <submittedName>
        <fullName evidence="4">Fumarate hydratase class II</fullName>
        <ecNumber evidence="4">4.2.1.2</ecNumber>
    </submittedName>
</protein>
<dbReference type="InterPro" id="IPR051546">
    <property type="entry name" value="Aspartate_Ammonia-Lyase"/>
</dbReference>
<dbReference type="FunFam" id="1.10.40.30:FF:000002">
    <property type="entry name" value="Fumarate hydratase class II"/>
    <property type="match status" value="1"/>
</dbReference>
<dbReference type="PANTHER" id="PTHR42696">
    <property type="entry name" value="ASPARTATE AMMONIA-LYASE"/>
    <property type="match status" value="1"/>
</dbReference>
<dbReference type="Gene3D" id="1.20.200.10">
    <property type="entry name" value="Fumarase/aspartase (Central domain)"/>
    <property type="match status" value="1"/>
</dbReference>
<evidence type="ECO:0000313" key="5">
    <source>
        <dbReference type="Proteomes" id="UP000019464"/>
    </source>
</evidence>
<dbReference type="GO" id="GO:0006099">
    <property type="term" value="P:tricarboxylic acid cycle"/>
    <property type="evidence" value="ECO:0007669"/>
    <property type="project" value="InterPro"/>
</dbReference>
<evidence type="ECO:0000256" key="1">
    <source>
        <dbReference type="ARBA" id="ARBA00023239"/>
    </source>
</evidence>
<dbReference type="Pfam" id="PF00206">
    <property type="entry name" value="Lyase_1"/>
    <property type="match status" value="1"/>
</dbReference>
<accession>W9UXK3</accession>
<dbReference type="STRING" id="1229521.D791_03605"/>
<evidence type="ECO:0000259" key="3">
    <source>
        <dbReference type="Pfam" id="PF10415"/>
    </source>
</evidence>
<dbReference type="SUPFAM" id="SSF48557">
    <property type="entry name" value="L-aspartase-like"/>
    <property type="match status" value="1"/>
</dbReference>
<feature type="domain" description="Fumarate lyase N-terminal" evidence="2">
    <location>
        <begin position="3"/>
        <end position="40"/>
    </location>
</feature>
<gene>
    <name evidence="4" type="primary">fumC_1</name>
    <name evidence="4" type="ORF">D791_03605</name>
</gene>
<dbReference type="Pfam" id="PF10415">
    <property type="entry name" value="FumaraseC_C"/>
    <property type="match status" value="1"/>
</dbReference>
<dbReference type="Proteomes" id="UP000019464">
    <property type="component" value="Unassembled WGS sequence"/>
</dbReference>
<dbReference type="GO" id="GO:0005829">
    <property type="term" value="C:cytosol"/>
    <property type="evidence" value="ECO:0007669"/>
    <property type="project" value="TreeGrafter"/>
</dbReference>
<evidence type="ECO:0000313" key="4">
    <source>
        <dbReference type="EMBL" id="EXJ09446.1"/>
    </source>
</evidence>
<dbReference type="PANTHER" id="PTHR42696:SF2">
    <property type="entry name" value="ASPARTATE AMMONIA-LYASE"/>
    <property type="match status" value="1"/>
</dbReference>
<dbReference type="InterPro" id="IPR020557">
    <property type="entry name" value="Fumarate_lyase_CS"/>
</dbReference>
<dbReference type="EC" id="4.2.1.2" evidence="4"/>
<organism evidence="4 5">
    <name type="scientific">Nitrincola nitratireducens</name>
    <dbReference type="NCBI Taxonomy" id="1229521"/>
    <lineage>
        <taxon>Bacteria</taxon>
        <taxon>Pseudomonadati</taxon>
        <taxon>Pseudomonadota</taxon>
        <taxon>Gammaproteobacteria</taxon>
        <taxon>Oceanospirillales</taxon>
        <taxon>Oceanospirillaceae</taxon>
        <taxon>Nitrincola</taxon>
    </lineage>
</organism>